<keyword evidence="7" id="KW-1185">Reference proteome</keyword>
<dbReference type="AlphaFoldDB" id="A0A9W4TN16"/>
<evidence type="ECO:0000256" key="2">
    <source>
        <dbReference type="ARBA" id="ARBA00013346"/>
    </source>
</evidence>
<dbReference type="RefSeq" id="WP_271788786.1">
    <property type="nucleotide sequence ID" value="NZ_CAMXCJ010000002.1"/>
</dbReference>
<comment type="caution">
    <text evidence="5">The sequence shown here is derived from an EMBL/GenBank/DDBJ whole genome shotgun (WGS) entry which is preliminary data.</text>
</comment>
<comment type="similarity">
    <text evidence="1">Belongs to the methyltransferase superfamily. L-isoaspartyl/D-aspartyl protein methyltransferase family.</text>
</comment>
<protein>
    <recommendedName>
        <fullName evidence="2">Protein-L-isoaspartate O-methyltransferase</fullName>
    </recommendedName>
    <alternativeName>
        <fullName evidence="3">Protein L-isoaspartyl methyltransferase</fullName>
    </alternativeName>
</protein>
<evidence type="ECO:0000313" key="6">
    <source>
        <dbReference type="Proteomes" id="UP001154255"/>
    </source>
</evidence>
<reference evidence="5" key="1">
    <citation type="submission" date="2022-10" db="EMBL/GenBank/DDBJ databases">
        <authorList>
            <person name="Botero Cardona J."/>
        </authorList>
    </citation>
    <scope>NUCLEOTIDE SEQUENCE</scope>
    <source>
        <strain evidence="5">LMG 31819</strain>
        <strain evidence="4">R-53529</strain>
    </source>
</reference>
<proteinExistence type="inferred from homology"/>
<evidence type="ECO:0000313" key="4">
    <source>
        <dbReference type="EMBL" id="CAI3927759.1"/>
    </source>
</evidence>
<dbReference type="Gene3D" id="3.40.50.150">
    <property type="entry name" value="Vaccinia Virus protein VP39"/>
    <property type="match status" value="1"/>
</dbReference>
<accession>A0A9W4TN16</accession>
<dbReference type="Proteomes" id="UP001154255">
    <property type="component" value="Unassembled WGS sequence"/>
</dbReference>
<evidence type="ECO:0000313" key="5">
    <source>
        <dbReference type="EMBL" id="CAI3933119.1"/>
    </source>
</evidence>
<evidence type="ECO:0000256" key="3">
    <source>
        <dbReference type="ARBA" id="ARBA00030757"/>
    </source>
</evidence>
<dbReference type="Pfam" id="PF01135">
    <property type="entry name" value="PCMT"/>
    <property type="match status" value="1"/>
</dbReference>
<gene>
    <name evidence="4" type="ORF">R53529_LOCUS336</name>
    <name evidence="5" type="ORF">R53530_LOCUS765</name>
</gene>
<dbReference type="PANTHER" id="PTHR11579">
    <property type="entry name" value="PROTEIN-L-ISOASPARTATE O-METHYLTRANSFERASE"/>
    <property type="match status" value="1"/>
</dbReference>
<name>A0A9W4TN16_9PROT</name>
<dbReference type="InterPro" id="IPR000682">
    <property type="entry name" value="PCMT"/>
</dbReference>
<dbReference type="InterPro" id="IPR029063">
    <property type="entry name" value="SAM-dependent_MTases_sf"/>
</dbReference>
<evidence type="ECO:0000313" key="7">
    <source>
        <dbReference type="Proteomes" id="UP001154259"/>
    </source>
</evidence>
<organism evidence="5 6">
    <name type="scientific">Commensalibacter communis</name>
    <dbReference type="NCBI Taxonomy" id="2972786"/>
    <lineage>
        <taxon>Bacteria</taxon>
        <taxon>Pseudomonadati</taxon>
        <taxon>Pseudomonadota</taxon>
        <taxon>Alphaproteobacteria</taxon>
        <taxon>Acetobacterales</taxon>
        <taxon>Acetobacteraceae</taxon>
    </lineage>
</organism>
<dbReference type="PANTHER" id="PTHR11579:SF18">
    <property type="entry name" value="PROTEIN-L-ISOASPARTATE O-METHYLTRANSFERASE"/>
    <property type="match status" value="1"/>
</dbReference>
<dbReference type="EMBL" id="CAMXCS010000001">
    <property type="protein sequence ID" value="CAI3927759.1"/>
    <property type="molecule type" value="Genomic_DNA"/>
</dbReference>
<dbReference type="GO" id="GO:0004719">
    <property type="term" value="F:protein-L-isoaspartate (D-aspartate) O-methyltransferase activity"/>
    <property type="evidence" value="ECO:0007669"/>
    <property type="project" value="InterPro"/>
</dbReference>
<dbReference type="EMBL" id="CAMXCM010000001">
    <property type="protein sequence ID" value="CAI3933119.1"/>
    <property type="molecule type" value="Genomic_DNA"/>
</dbReference>
<dbReference type="SUPFAM" id="SSF53335">
    <property type="entry name" value="S-adenosyl-L-methionine-dependent methyltransferases"/>
    <property type="match status" value="1"/>
</dbReference>
<dbReference type="GO" id="GO:0005737">
    <property type="term" value="C:cytoplasm"/>
    <property type="evidence" value="ECO:0007669"/>
    <property type="project" value="TreeGrafter"/>
</dbReference>
<evidence type="ECO:0000256" key="1">
    <source>
        <dbReference type="ARBA" id="ARBA00005369"/>
    </source>
</evidence>
<dbReference type="Proteomes" id="UP001154259">
    <property type="component" value="Unassembled WGS sequence"/>
</dbReference>
<sequence>MNHSHFDFAQARQNMVENQLRPAEVNHTQLTEIMRALPREECVKPSQREMAYADINLPLSHNRFLSEPRVIARLVQLADIRPNEKVLIVGASTGYLSAIVQLLEADIFAVEENEELSLQGQDFCKKYADRVHWHTGKLSEGYPESKPFDIIIIDGAVSEIPSKLVDQLAQNGRIVTVLRKEEQASQAVKIEKTTNGLATISCFYASLPLLQELKD</sequence>
<dbReference type="CDD" id="cd02440">
    <property type="entry name" value="AdoMet_MTases"/>
    <property type="match status" value="1"/>
</dbReference>